<dbReference type="Proteomes" id="UP001235712">
    <property type="component" value="Unassembled WGS sequence"/>
</dbReference>
<dbReference type="EMBL" id="JAUSQZ010000001">
    <property type="protein sequence ID" value="MDP9829888.1"/>
    <property type="molecule type" value="Genomic_DNA"/>
</dbReference>
<organism evidence="2 3">
    <name type="scientific">Kineosporia succinea</name>
    <dbReference type="NCBI Taxonomy" id="84632"/>
    <lineage>
        <taxon>Bacteria</taxon>
        <taxon>Bacillati</taxon>
        <taxon>Actinomycetota</taxon>
        <taxon>Actinomycetes</taxon>
        <taxon>Kineosporiales</taxon>
        <taxon>Kineosporiaceae</taxon>
        <taxon>Kineosporia</taxon>
    </lineage>
</organism>
<sequence length="595" mass="61111">MTSVPIITLDGSQLPWDLGVRLLQVSVERGVRRSARAEMTLDDPGFRILTDRASSFRPGTEVSIAFPTAQGSPVKVFTGTVSGLRVSCPEEGDHHTAVTIVAEDAAHGLGSVGRTVNTANAPLTDALSAALTPHVRPVRIAGLPAGTRDAVIVACSPLDLLEQVCERYGVEWWVDPADGSLNVAPAPTSSPSVTLDLGADLRELDFVTAGRSTGTVVLRGWDPVAKREVTGRNTTATAAPGGPALLTGANGFAQADSASSYESRALSTAGEADITAQATAQAGRFARSGTVLTVRTHLVQPSIAPRTDLSLEGAGPMSGRHAVVAVRHEWGRTNGTTVVAGDRTRGAGALDGAHVVHPSAADQMIGGTMGMLPGLISDIHDPKNWGRVKVKLPTLGPDVESGWARVVLPAAGPDRGSVVPHRVNDEVLVGFEEGDLQRPFVLGAVHNGRDSAPAATSGRQADLSSGLTSANGHTLVMTDASAPATNGVSLKHKDGHELQMSGNETVLRAATGKPLRLVAGKASITLDAQGNVRIEGVDITITGQKGVEVKGVTVAAKASTTLALEGTATSELKGAKVDVTASAMASVKGATVAIN</sequence>
<proteinExistence type="predicted"/>
<dbReference type="InterPro" id="IPR037026">
    <property type="entry name" value="Vgr_OB-fold_dom_sf"/>
</dbReference>
<reference evidence="2 3" key="1">
    <citation type="submission" date="2023-07" db="EMBL/GenBank/DDBJ databases">
        <title>Sequencing the genomes of 1000 actinobacteria strains.</title>
        <authorList>
            <person name="Klenk H.-P."/>
        </authorList>
    </citation>
    <scope>NUCLEOTIDE SEQUENCE [LARGE SCALE GENOMIC DNA]</scope>
    <source>
        <strain evidence="2 3">DSM 44388</strain>
    </source>
</reference>
<dbReference type="SUPFAM" id="SSF69279">
    <property type="entry name" value="Phage tail proteins"/>
    <property type="match status" value="1"/>
</dbReference>
<dbReference type="Pfam" id="PF04717">
    <property type="entry name" value="Phage_base_V"/>
    <property type="match status" value="1"/>
</dbReference>
<dbReference type="SUPFAM" id="SSF69255">
    <property type="entry name" value="gp5 N-terminal domain-like"/>
    <property type="match status" value="1"/>
</dbReference>
<protein>
    <recommendedName>
        <fullName evidence="1">Gp5/Type VI secretion system Vgr protein OB-fold domain-containing protein</fullName>
    </recommendedName>
</protein>
<dbReference type="InterPro" id="IPR006531">
    <property type="entry name" value="Gp5/Vgr_OB"/>
</dbReference>
<comment type="caution">
    <text evidence="2">The sequence shown here is derived from an EMBL/GenBank/DDBJ whole genome shotgun (WGS) entry which is preliminary data.</text>
</comment>
<gene>
    <name evidence="2" type="ORF">J2S57_005637</name>
</gene>
<dbReference type="RefSeq" id="WP_307248537.1">
    <property type="nucleotide sequence ID" value="NZ_JAUSQZ010000001.1"/>
</dbReference>
<accession>A0ABT9PB14</accession>
<evidence type="ECO:0000313" key="2">
    <source>
        <dbReference type="EMBL" id="MDP9829888.1"/>
    </source>
</evidence>
<evidence type="ECO:0000259" key="1">
    <source>
        <dbReference type="Pfam" id="PF04717"/>
    </source>
</evidence>
<dbReference type="Gene3D" id="2.40.50.230">
    <property type="entry name" value="Gp5 N-terminal domain"/>
    <property type="match status" value="1"/>
</dbReference>
<keyword evidence="3" id="KW-1185">Reference proteome</keyword>
<name>A0ABT9PB14_9ACTN</name>
<feature type="domain" description="Gp5/Type VI secretion system Vgr protein OB-fold" evidence="1">
    <location>
        <begin position="373"/>
        <end position="446"/>
    </location>
</feature>
<evidence type="ECO:0000313" key="3">
    <source>
        <dbReference type="Proteomes" id="UP001235712"/>
    </source>
</evidence>